<evidence type="ECO:0000313" key="3">
    <source>
        <dbReference type="Proteomes" id="UP000036367"/>
    </source>
</evidence>
<dbReference type="PATRIC" id="fig|595434.4.peg.5144"/>
<accession>A0A0J1B6X9</accession>
<gene>
    <name evidence="2" type="ORF">RISK_005414</name>
</gene>
<keyword evidence="1" id="KW-0472">Membrane</keyword>
<dbReference type="Proteomes" id="UP000036367">
    <property type="component" value="Unassembled WGS sequence"/>
</dbReference>
<dbReference type="AlphaFoldDB" id="A0A0J1B6X9"/>
<name>A0A0J1B6X9_RHOIS</name>
<proteinExistence type="predicted"/>
<sequence length="125" mass="14102">MDPELNSPYTPPLTTDSVAPSRFRRLARWRTIPVVVFGLGGLAGIASGLWLTAYFWYTAFAWDAPLIYPDNYRALVRWPIFTVLSVICFWGAIKIWRGGFKVGLLASIGAYCAARLVFILINDLW</sequence>
<keyword evidence="3" id="KW-1185">Reference proteome</keyword>
<protein>
    <recommendedName>
        <fullName evidence="4">Transmembrane protein</fullName>
    </recommendedName>
</protein>
<feature type="transmembrane region" description="Helical" evidence="1">
    <location>
        <begin position="102"/>
        <end position="121"/>
    </location>
</feature>
<reference evidence="2" key="1">
    <citation type="submission" date="2015-05" db="EMBL/GenBank/DDBJ databases">
        <title>Permanent draft genome of Rhodopirellula islandicus K833.</title>
        <authorList>
            <person name="Kizina J."/>
            <person name="Richter M."/>
            <person name="Glockner F.O."/>
            <person name="Harder J."/>
        </authorList>
    </citation>
    <scope>NUCLEOTIDE SEQUENCE [LARGE SCALE GENOMIC DNA]</scope>
    <source>
        <strain evidence="2">K833</strain>
    </source>
</reference>
<comment type="caution">
    <text evidence="2">The sequence shown here is derived from an EMBL/GenBank/DDBJ whole genome shotgun (WGS) entry which is preliminary data.</text>
</comment>
<feature type="transmembrane region" description="Helical" evidence="1">
    <location>
        <begin position="32"/>
        <end position="56"/>
    </location>
</feature>
<dbReference type="RefSeq" id="WP_150122677.1">
    <property type="nucleotide sequence ID" value="NZ_LECT01000044.1"/>
</dbReference>
<dbReference type="EMBL" id="LECT01000044">
    <property type="protein sequence ID" value="KLU02348.1"/>
    <property type="molecule type" value="Genomic_DNA"/>
</dbReference>
<evidence type="ECO:0000313" key="2">
    <source>
        <dbReference type="EMBL" id="KLU02348.1"/>
    </source>
</evidence>
<keyword evidence="1" id="KW-0812">Transmembrane</keyword>
<evidence type="ECO:0000256" key="1">
    <source>
        <dbReference type="SAM" id="Phobius"/>
    </source>
</evidence>
<organism evidence="2 3">
    <name type="scientific">Rhodopirellula islandica</name>
    <dbReference type="NCBI Taxonomy" id="595434"/>
    <lineage>
        <taxon>Bacteria</taxon>
        <taxon>Pseudomonadati</taxon>
        <taxon>Planctomycetota</taxon>
        <taxon>Planctomycetia</taxon>
        <taxon>Pirellulales</taxon>
        <taxon>Pirellulaceae</taxon>
        <taxon>Rhodopirellula</taxon>
    </lineage>
</organism>
<keyword evidence="1" id="KW-1133">Transmembrane helix</keyword>
<evidence type="ECO:0008006" key="4">
    <source>
        <dbReference type="Google" id="ProtNLM"/>
    </source>
</evidence>
<feature type="transmembrane region" description="Helical" evidence="1">
    <location>
        <begin position="76"/>
        <end position="95"/>
    </location>
</feature>